<dbReference type="InterPro" id="IPR046544">
    <property type="entry name" value="GH146_SB_dom"/>
</dbReference>
<dbReference type="OrthoDB" id="9757939at2"/>
<dbReference type="AlphaFoldDB" id="A0A318MM06"/>
<protein>
    <recommendedName>
        <fullName evidence="1">Glycoside hydrolase GH146 substrate-binding domain-containing protein</fullName>
    </recommendedName>
</protein>
<dbReference type="RefSeq" id="WP_110412522.1">
    <property type="nucleotide sequence ID" value="NZ_QGLK01000001.1"/>
</dbReference>
<comment type="caution">
    <text evidence="2">The sequence shown here is derived from an EMBL/GenBank/DDBJ whole genome shotgun (WGS) entry which is preliminary data.</text>
</comment>
<organism evidence="2 3">
    <name type="scientific">Bifidobacterium asteroides</name>
    <dbReference type="NCBI Taxonomy" id="1684"/>
    <lineage>
        <taxon>Bacteria</taxon>
        <taxon>Bacillati</taxon>
        <taxon>Actinomycetota</taxon>
        <taxon>Actinomycetes</taxon>
        <taxon>Bifidobacteriales</taxon>
        <taxon>Bifidobacteriaceae</taxon>
        <taxon>Bifidobacterium</taxon>
    </lineage>
</organism>
<dbReference type="EMBL" id="QGLK01000001">
    <property type="protein sequence ID" value="PXY89639.1"/>
    <property type="molecule type" value="Genomic_DNA"/>
</dbReference>
<feature type="domain" description="Glycoside hydrolase GH146 substrate-binding" evidence="1">
    <location>
        <begin position="2"/>
        <end position="76"/>
    </location>
</feature>
<accession>A0A318MM06</accession>
<dbReference type="Proteomes" id="UP000248128">
    <property type="component" value="Unassembled WGS sequence"/>
</dbReference>
<proteinExistence type="predicted"/>
<evidence type="ECO:0000259" key="1">
    <source>
        <dbReference type="Pfam" id="PF20620"/>
    </source>
</evidence>
<evidence type="ECO:0000313" key="2">
    <source>
        <dbReference type="EMBL" id="PXY89639.1"/>
    </source>
</evidence>
<evidence type="ECO:0000313" key="3">
    <source>
        <dbReference type="Proteomes" id="UP000248128"/>
    </source>
</evidence>
<gene>
    <name evidence="2" type="ORF">DKK74_01975</name>
</gene>
<dbReference type="Pfam" id="PF20620">
    <property type="entry name" value="DUF6805"/>
    <property type="match status" value="1"/>
</dbReference>
<reference evidence="2 3" key="1">
    <citation type="submission" date="2018-05" db="EMBL/GenBank/DDBJ databases">
        <title>Reference genomes for bee gut microbiota database.</title>
        <authorList>
            <person name="Ellegaard K.M."/>
        </authorList>
    </citation>
    <scope>NUCLEOTIDE SEQUENCE [LARGE SCALE GENOMIC DNA]</scope>
    <source>
        <strain evidence="2 3">ESL0199</strain>
    </source>
</reference>
<sequence>MSCGSQQSEIDHEYQGRNDRQELIEGINTRHALAGGCFSYRLRDATGGATMLEVAMRDQDSAAPYSLRAEGLELGQPVRSRENGRILDRYPLTGRGLDALPDRAVRVQVQA</sequence>
<name>A0A318MM06_9BIFI</name>